<reference evidence="1" key="1">
    <citation type="submission" date="2021-09" db="EMBL/GenBank/DDBJ databases">
        <authorList>
            <consortium name="AG Swart"/>
            <person name="Singh M."/>
            <person name="Singh A."/>
            <person name="Seah K."/>
            <person name="Emmerich C."/>
        </authorList>
    </citation>
    <scope>NUCLEOTIDE SEQUENCE</scope>
    <source>
        <strain evidence="1">ATCC30299</strain>
    </source>
</reference>
<dbReference type="Proteomes" id="UP001162131">
    <property type="component" value="Unassembled WGS sequence"/>
</dbReference>
<dbReference type="InterPro" id="IPR036388">
    <property type="entry name" value="WH-like_DNA-bd_sf"/>
</dbReference>
<organism evidence="1 2">
    <name type="scientific">Blepharisma stoltei</name>
    <dbReference type="NCBI Taxonomy" id="1481888"/>
    <lineage>
        <taxon>Eukaryota</taxon>
        <taxon>Sar</taxon>
        <taxon>Alveolata</taxon>
        <taxon>Ciliophora</taxon>
        <taxon>Postciliodesmatophora</taxon>
        <taxon>Heterotrichea</taxon>
        <taxon>Heterotrichida</taxon>
        <taxon>Blepharismidae</taxon>
        <taxon>Blepharisma</taxon>
    </lineage>
</organism>
<dbReference type="Gene3D" id="1.10.10.10">
    <property type="entry name" value="Winged helix-like DNA-binding domain superfamily/Winged helix DNA-binding domain"/>
    <property type="match status" value="1"/>
</dbReference>
<dbReference type="GO" id="GO:0043565">
    <property type="term" value="F:sequence-specific DNA binding"/>
    <property type="evidence" value="ECO:0007669"/>
    <property type="project" value="InterPro"/>
</dbReference>
<dbReference type="AlphaFoldDB" id="A0AAU9JAG3"/>
<evidence type="ECO:0000313" key="2">
    <source>
        <dbReference type="Proteomes" id="UP001162131"/>
    </source>
</evidence>
<keyword evidence="2" id="KW-1185">Reference proteome</keyword>
<sequence>MSSKPSKFPKDIEKIILDTFDGGPVKFEPVVQAISPILASETNQFVLDNEGKSKAPNWSSYSTCTEFFGVVRNSIRSAIETYGFIHTSIAYKIPIELCIHIFYDTKVHIESEREIQKYKKYVESCLPKEPSIFTPKFCCNLAHQLIHGALNKQHIITTYGVEEESIELWLRLFSYPKKPRPLYDTFPKTFKIQLVRDYLEGNYDAENIKICWDLEKEVIENWIYAELEEKEEIVMPTARRRLTRGEKEDIVDKYLQKKMTYKEIKTKYGVNQSEVDKWITARRNGAKLRDPYHGHRASTIMDQAYKFLEFSS</sequence>
<gene>
    <name evidence="1" type="ORF">BSTOLATCC_MIC31585</name>
</gene>
<dbReference type="EMBL" id="CAJZBQ010000032">
    <property type="protein sequence ID" value="CAG9322452.1"/>
    <property type="molecule type" value="Genomic_DNA"/>
</dbReference>
<accession>A0AAU9JAG3</accession>
<proteinExistence type="predicted"/>
<name>A0AAU9JAG3_9CILI</name>
<dbReference type="SUPFAM" id="SSF48295">
    <property type="entry name" value="TrpR-like"/>
    <property type="match status" value="1"/>
</dbReference>
<comment type="caution">
    <text evidence="1">The sequence shown here is derived from an EMBL/GenBank/DDBJ whole genome shotgun (WGS) entry which is preliminary data.</text>
</comment>
<protein>
    <submittedName>
        <fullName evidence="1">Uncharacterized protein</fullName>
    </submittedName>
</protein>
<evidence type="ECO:0000313" key="1">
    <source>
        <dbReference type="EMBL" id="CAG9322452.1"/>
    </source>
</evidence>
<dbReference type="InterPro" id="IPR010921">
    <property type="entry name" value="Trp_repressor/repl_initiator"/>
</dbReference>